<keyword evidence="2" id="KW-0805">Transcription regulation</keyword>
<dbReference type="PANTHER" id="PTHR30126">
    <property type="entry name" value="HTH-TYPE TRANSCRIPTIONAL REGULATOR"/>
    <property type="match status" value="1"/>
</dbReference>
<dbReference type="SUPFAM" id="SSF46785">
    <property type="entry name" value="Winged helix' DNA-binding domain"/>
    <property type="match status" value="1"/>
</dbReference>
<dbReference type="InterPro" id="IPR036388">
    <property type="entry name" value="WH-like_DNA-bd_sf"/>
</dbReference>
<evidence type="ECO:0000256" key="2">
    <source>
        <dbReference type="ARBA" id="ARBA00023015"/>
    </source>
</evidence>
<comment type="caution">
    <text evidence="6">The sequence shown here is derived from an EMBL/GenBank/DDBJ whole genome shotgun (WGS) entry which is preliminary data.</text>
</comment>
<proteinExistence type="inferred from homology"/>
<evidence type="ECO:0000313" key="7">
    <source>
        <dbReference type="Proteomes" id="UP001247805"/>
    </source>
</evidence>
<reference evidence="6 7" key="1">
    <citation type="submission" date="2023-10" db="EMBL/GenBank/DDBJ databases">
        <title>Glaciecola aquimarina strain GGW-M5 nov., isolated from a coastal seawater.</title>
        <authorList>
            <person name="Bayburt H."/>
            <person name="Kim J.M."/>
            <person name="Choi B.J."/>
            <person name="Jeon C.O."/>
        </authorList>
    </citation>
    <scope>NUCLEOTIDE SEQUENCE [LARGE SCALE GENOMIC DNA]</scope>
    <source>
        <strain evidence="6 7">KCTC 32108</strain>
    </source>
</reference>
<gene>
    <name evidence="6" type="ORF">RS130_14990</name>
</gene>
<keyword evidence="3" id="KW-0238">DNA-binding</keyword>
<keyword evidence="4" id="KW-0804">Transcription</keyword>
<accession>A0ABU3SYN9</accession>
<dbReference type="RefSeq" id="WP_316026591.1">
    <property type="nucleotide sequence ID" value="NZ_JAWDIO010000002.1"/>
</dbReference>
<dbReference type="Gene3D" id="3.40.190.290">
    <property type="match status" value="1"/>
</dbReference>
<organism evidence="6 7">
    <name type="scientific">Paraglaciecola aquimarina</name>
    <dbReference type="NCBI Taxonomy" id="1235557"/>
    <lineage>
        <taxon>Bacteria</taxon>
        <taxon>Pseudomonadati</taxon>
        <taxon>Pseudomonadota</taxon>
        <taxon>Gammaproteobacteria</taxon>
        <taxon>Alteromonadales</taxon>
        <taxon>Alteromonadaceae</taxon>
        <taxon>Paraglaciecola</taxon>
    </lineage>
</organism>
<evidence type="ECO:0000256" key="4">
    <source>
        <dbReference type="ARBA" id="ARBA00023163"/>
    </source>
</evidence>
<dbReference type="PANTHER" id="PTHR30126:SF4">
    <property type="entry name" value="LYSR FAMILY TRANSCRIPTIONAL REGULATOR"/>
    <property type="match status" value="1"/>
</dbReference>
<dbReference type="Proteomes" id="UP001247805">
    <property type="component" value="Unassembled WGS sequence"/>
</dbReference>
<dbReference type="EMBL" id="JAWDIO010000002">
    <property type="protein sequence ID" value="MDU0355032.1"/>
    <property type="molecule type" value="Genomic_DNA"/>
</dbReference>
<comment type="similarity">
    <text evidence="1">Belongs to the LysR transcriptional regulatory family.</text>
</comment>
<dbReference type="InterPro" id="IPR005119">
    <property type="entry name" value="LysR_subst-bd"/>
</dbReference>
<dbReference type="InterPro" id="IPR000847">
    <property type="entry name" value="LysR_HTH_N"/>
</dbReference>
<evidence type="ECO:0000313" key="6">
    <source>
        <dbReference type="EMBL" id="MDU0355032.1"/>
    </source>
</evidence>
<protein>
    <submittedName>
        <fullName evidence="6">LysR family transcriptional regulator</fullName>
    </submittedName>
</protein>
<keyword evidence="7" id="KW-1185">Reference proteome</keyword>
<dbReference type="Pfam" id="PF03466">
    <property type="entry name" value="LysR_substrate"/>
    <property type="match status" value="1"/>
</dbReference>
<evidence type="ECO:0000256" key="1">
    <source>
        <dbReference type="ARBA" id="ARBA00009437"/>
    </source>
</evidence>
<feature type="domain" description="HTH lysR-type" evidence="5">
    <location>
        <begin position="5"/>
        <end position="62"/>
    </location>
</feature>
<sequence>MRNAITLDAIRVLDAIQQKGSFAAAADALFKVPSALTYTIQKLETELGVALFDRSAKRAVLTPAGKLVLEEGRTLLNATHRLEEKVRQFESGWETSLTIAKDTVIPEQQFFTIISKFCQLNKQVEINIIEEALGGGWDALHTKRADIAIGLTGELPKGQFDVQLMGSIEFVFAVAKDHPLADIVDVIDGHHIKQYPSIVVADSSRTLPSRSSGIFDSKQTIRVNNMQSKIQAQVQGVGVGFLPLHLIHKQLEDGTLLSKACAIPRPPIPVYFATIKGQQGKALKWFCQQLNQTWF</sequence>
<evidence type="ECO:0000259" key="5">
    <source>
        <dbReference type="PROSITE" id="PS50931"/>
    </source>
</evidence>
<dbReference type="SUPFAM" id="SSF53850">
    <property type="entry name" value="Periplasmic binding protein-like II"/>
    <property type="match status" value="1"/>
</dbReference>
<evidence type="ECO:0000256" key="3">
    <source>
        <dbReference type="ARBA" id="ARBA00023125"/>
    </source>
</evidence>
<dbReference type="Pfam" id="PF00126">
    <property type="entry name" value="HTH_1"/>
    <property type="match status" value="1"/>
</dbReference>
<name>A0ABU3SYN9_9ALTE</name>
<dbReference type="InterPro" id="IPR036390">
    <property type="entry name" value="WH_DNA-bd_sf"/>
</dbReference>
<dbReference type="Gene3D" id="1.10.10.10">
    <property type="entry name" value="Winged helix-like DNA-binding domain superfamily/Winged helix DNA-binding domain"/>
    <property type="match status" value="1"/>
</dbReference>
<dbReference type="PROSITE" id="PS50931">
    <property type="entry name" value="HTH_LYSR"/>
    <property type="match status" value="1"/>
</dbReference>